<name>A0A6L5XM67_9BACT</name>
<dbReference type="Proteomes" id="UP000477488">
    <property type="component" value="Unassembled WGS sequence"/>
</dbReference>
<proteinExistence type="predicted"/>
<accession>A0A6L5XM67</accession>
<dbReference type="RefSeq" id="WP_154511420.1">
    <property type="nucleotide sequence ID" value="NZ_VUMH01000008.1"/>
</dbReference>
<dbReference type="InterPro" id="IPR027628">
    <property type="entry name" value="DotA_TraY"/>
</dbReference>
<sequence length="703" mass="75644">MASSDLPATSEVLLPTDASKHILDTFLGQGWDTWGTGLGGSQASELMLEMFSAFNLIALAVVSALFIWVLAVAVAGTAHEGTPFGKRFSSLWMPLRFVGAMGALAPIFKGLSLFQVAILACIGFSINLGNYVWELGTDYFVEHGGQLSPQAPDQNVTQYASITNGALESLTLQYYLNERRGLNITPGGEWKYSGNWFRSGGEYRFIFNGNAGSITVSCVDESDALCRGKVNAVGTAISALSPLAQQLADPDTPAASIEPRALYDAANQVNTTILSGLQSYAQQGQLQGKLNEFRENAAQYGWFIAGSSYWSIAWINQEVREAMYSGITYSPHEYTVSELQALMHGLRDYEAAKERVDNYIKTAYASRRGISDTTATPSVTDEGRAFDEICNWLRATLNQLVAGNILPIAIEKLSSSDPIMAVSDVGDYLIGSAWGLASALGVVDVAHSMGKALPFVGKAVPNLDKYISFALFTVFLPLLLYGLALAYYLPAIPFIRWISALVGWIILVVEALVAAPLWLCAHALPEGDGAAGQHGKRGYFLLLGIIIRPPLMVCGFFAAVILMNVVGRLLGAGFEIFVGGTMQTKIIGITGTFSMLVILGIVVIMTANKFFSLIHYLPEHVTNWIGQQFHALGEKEDQAGVKNVFVGSTNAVSSGAHGARELRGDISRQWNNPGSGAGNARMSTPQAPASNVRPGLTQQNFRS</sequence>
<feature type="region of interest" description="Disordered" evidence="1">
    <location>
        <begin position="666"/>
        <end position="703"/>
    </location>
</feature>
<feature type="transmembrane region" description="Helical" evidence="2">
    <location>
        <begin position="586"/>
        <end position="607"/>
    </location>
</feature>
<dbReference type="EMBL" id="VUMH01000008">
    <property type="protein sequence ID" value="MSS28228.1"/>
    <property type="molecule type" value="Genomic_DNA"/>
</dbReference>
<dbReference type="AlphaFoldDB" id="A0A6L5XM67"/>
<feature type="transmembrane region" description="Helical" evidence="2">
    <location>
        <begin position="494"/>
        <end position="519"/>
    </location>
</feature>
<feature type="transmembrane region" description="Helical" evidence="2">
    <location>
        <begin position="90"/>
        <end position="108"/>
    </location>
</feature>
<dbReference type="NCBIfam" id="TIGR04346">
    <property type="entry name" value="DotA_TraY"/>
    <property type="match status" value="1"/>
</dbReference>
<protein>
    <submittedName>
        <fullName evidence="3">DotA/TraY family protein</fullName>
    </submittedName>
</protein>
<evidence type="ECO:0000313" key="3">
    <source>
        <dbReference type="EMBL" id="MSS28228.1"/>
    </source>
</evidence>
<reference evidence="3 4" key="1">
    <citation type="submission" date="2019-09" db="EMBL/GenBank/DDBJ databases">
        <title>In-depth cultivation of the pig gut microbiome towards novel bacterial diversity and tailored functional studies.</title>
        <authorList>
            <person name="Wylensek D."/>
            <person name="Hitch T.C.A."/>
            <person name="Clavel T."/>
        </authorList>
    </citation>
    <scope>NUCLEOTIDE SEQUENCE [LARGE SCALE GENOMIC DNA]</scope>
    <source>
        <strain evidence="3 4">PG-178-WT-4</strain>
    </source>
</reference>
<feature type="transmembrane region" description="Helical" evidence="2">
    <location>
        <begin position="56"/>
        <end position="78"/>
    </location>
</feature>
<evidence type="ECO:0000256" key="1">
    <source>
        <dbReference type="SAM" id="MobiDB-lite"/>
    </source>
</evidence>
<organism evidence="3 4">
    <name type="scientific">Desulfovibrio porci</name>
    <dbReference type="NCBI Taxonomy" id="2605782"/>
    <lineage>
        <taxon>Bacteria</taxon>
        <taxon>Pseudomonadati</taxon>
        <taxon>Thermodesulfobacteriota</taxon>
        <taxon>Desulfovibrionia</taxon>
        <taxon>Desulfovibrionales</taxon>
        <taxon>Desulfovibrionaceae</taxon>
        <taxon>Desulfovibrio</taxon>
    </lineage>
</organism>
<feature type="transmembrane region" description="Helical" evidence="2">
    <location>
        <begin position="466"/>
        <end position="488"/>
    </location>
</feature>
<feature type="transmembrane region" description="Helical" evidence="2">
    <location>
        <begin position="540"/>
        <end position="566"/>
    </location>
</feature>
<keyword evidence="2" id="KW-0472">Membrane</keyword>
<keyword evidence="2" id="KW-0812">Transmembrane</keyword>
<evidence type="ECO:0000256" key="2">
    <source>
        <dbReference type="SAM" id="Phobius"/>
    </source>
</evidence>
<keyword evidence="2" id="KW-1133">Transmembrane helix</keyword>
<evidence type="ECO:0000313" key="4">
    <source>
        <dbReference type="Proteomes" id="UP000477488"/>
    </source>
</evidence>
<comment type="caution">
    <text evidence="3">The sequence shown here is derived from an EMBL/GenBank/DDBJ whole genome shotgun (WGS) entry which is preliminary data.</text>
</comment>
<gene>
    <name evidence="3" type="ORF">FYJ44_09315</name>
</gene>
<keyword evidence="4" id="KW-1185">Reference proteome</keyword>